<comment type="caution">
    <text evidence="1">The sequence shown here is derived from an EMBL/GenBank/DDBJ whole genome shotgun (WGS) entry which is preliminary data.</text>
</comment>
<keyword evidence="2" id="KW-1185">Reference proteome</keyword>
<protein>
    <submittedName>
        <fullName evidence="1">Uncharacterized protein</fullName>
    </submittedName>
</protein>
<organism evidence="1 2">
    <name type="scientific">Streptomyces nymphaeiformis</name>
    <dbReference type="NCBI Taxonomy" id="2663842"/>
    <lineage>
        <taxon>Bacteria</taxon>
        <taxon>Bacillati</taxon>
        <taxon>Actinomycetota</taxon>
        <taxon>Actinomycetes</taxon>
        <taxon>Kitasatosporales</taxon>
        <taxon>Streptomycetaceae</taxon>
        <taxon>Streptomyces</taxon>
    </lineage>
</organism>
<evidence type="ECO:0000313" key="2">
    <source>
        <dbReference type="Proteomes" id="UP000582643"/>
    </source>
</evidence>
<proteinExistence type="predicted"/>
<gene>
    <name evidence="1" type="ORF">GGE06_002451</name>
</gene>
<sequence length="228" mass="26337">MTEAELERHEGDDTKDGWYLLAYGHEYFISRHNRIEFVDLEYRLSSLAWLRSKIAKSIDAELTELREARESGSHRVAGWEGESDMMLDESTYGLDTSTRQISAGVIVVAAVAALESLMNRLLDQPGDEDLHRAGLTRKARVLAERWQDTVDRQELEDHLSWLRERRNSFAHRLIDDVDSQWRSHPATWDFDDEAADEALERISAAAWLLEEGWEQHLASQRADARYVP</sequence>
<dbReference type="EMBL" id="JACHJY010000003">
    <property type="protein sequence ID" value="MBB4981541.1"/>
    <property type="molecule type" value="Genomic_DNA"/>
</dbReference>
<dbReference type="AlphaFoldDB" id="A0A7W7XBM6"/>
<dbReference type="Proteomes" id="UP000582643">
    <property type="component" value="Unassembled WGS sequence"/>
</dbReference>
<name>A0A7W7XBM6_9ACTN</name>
<dbReference type="RefSeq" id="WP_184930816.1">
    <property type="nucleotide sequence ID" value="NZ_JACHJY010000003.1"/>
</dbReference>
<evidence type="ECO:0000313" key="1">
    <source>
        <dbReference type="EMBL" id="MBB4981541.1"/>
    </source>
</evidence>
<accession>A0A7W7XBM6</accession>
<reference evidence="1 2" key="1">
    <citation type="submission" date="2020-08" db="EMBL/GenBank/DDBJ databases">
        <title>Genomic Encyclopedia of Type Strains, Phase III (KMG-III): the genomes of soil and plant-associated and newly described type strains.</title>
        <authorList>
            <person name="Whitman W."/>
        </authorList>
    </citation>
    <scope>NUCLEOTIDE SEQUENCE [LARGE SCALE GENOMIC DNA]</scope>
    <source>
        <strain evidence="1 2">SFB5A</strain>
    </source>
</reference>